<evidence type="ECO:0000256" key="10">
    <source>
        <dbReference type="RuleBase" id="RU362049"/>
    </source>
</evidence>
<dbReference type="SUPFAM" id="SSF46977">
    <property type="entry name" value="Succinate dehydrogenase/fumarate reductase flavoprotein C-terminal domain"/>
    <property type="match status" value="1"/>
</dbReference>
<evidence type="ECO:0000313" key="13">
    <source>
        <dbReference type="EMBL" id="KAK6928337.1"/>
    </source>
</evidence>
<evidence type="ECO:0000256" key="7">
    <source>
        <dbReference type="ARBA" id="ARBA00022827"/>
    </source>
</evidence>
<proteinExistence type="inferred from homology"/>
<dbReference type="FunFam" id="3.90.700.10:FF:000002">
    <property type="entry name" value="L-aspartate oxidase"/>
    <property type="match status" value="1"/>
</dbReference>
<evidence type="ECO:0000256" key="1">
    <source>
        <dbReference type="ARBA" id="ARBA00001974"/>
    </source>
</evidence>
<comment type="caution">
    <text evidence="13">The sequence shown here is derived from an EMBL/GenBank/DDBJ whole genome shotgun (WGS) entry which is preliminary data.</text>
</comment>
<organism evidence="13 14">
    <name type="scientific">Dillenia turbinata</name>
    <dbReference type="NCBI Taxonomy" id="194707"/>
    <lineage>
        <taxon>Eukaryota</taxon>
        <taxon>Viridiplantae</taxon>
        <taxon>Streptophyta</taxon>
        <taxon>Embryophyta</taxon>
        <taxon>Tracheophyta</taxon>
        <taxon>Spermatophyta</taxon>
        <taxon>Magnoliopsida</taxon>
        <taxon>eudicotyledons</taxon>
        <taxon>Gunneridae</taxon>
        <taxon>Pentapetalae</taxon>
        <taxon>Dilleniales</taxon>
        <taxon>Dilleniaceae</taxon>
        <taxon>Dillenia</taxon>
    </lineage>
</organism>
<dbReference type="Gene3D" id="3.50.50.60">
    <property type="entry name" value="FAD/NAD(P)-binding domain"/>
    <property type="match status" value="1"/>
</dbReference>
<dbReference type="PRINTS" id="PR00368">
    <property type="entry name" value="FADPNR"/>
</dbReference>
<evidence type="ECO:0000256" key="8">
    <source>
        <dbReference type="ARBA" id="ARBA00023002"/>
    </source>
</evidence>
<dbReference type="GO" id="GO:0009435">
    <property type="term" value="P:NAD+ biosynthetic process"/>
    <property type="evidence" value="ECO:0007669"/>
    <property type="project" value="InterPro"/>
</dbReference>
<dbReference type="Pfam" id="PF02910">
    <property type="entry name" value="Succ_DH_flav_C"/>
    <property type="match status" value="1"/>
</dbReference>
<dbReference type="InterPro" id="IPR003953">
    <property type="entry name" value="FAD-dep_OxRdtase_2_FAD-bd"/>
</dbReference>
<reference evidence="13 14" key="1">
    <citation type="submission" date="2023-12" db="EMBL/GenBank/DDBJ databases">
        <title>A high-quality genome assembly for Dillenia turbinata (Dilleniales).</title>
        <authorList>
            <person name="Chanderbali A."/>
        </authorList>
    </citation>
    <scope>NUCLEOTIDE SEQUENCE [LARGE SCALE GENOMIC DNA]</scope>
    <source>
        <strain evidence="13">LSX21</strain>
        <tissue evidence="13">Leaf</tissue>
    </source>
</reference>
<dbReference type="GO" id="GO:0008734">
    <property type="term" value="F:L-aspartate oxidase activity"/>
    <property type="evidence" value="ECO:0007669"/>
    <property type="project" value="UniProtKB-UniRule"/>
</dbReference>
<comment type="cofactor">
    <cofactor evidence="1 10">
        <name>FAD</name>
        <dbReference type="ChEBI" id="CHEBI:57692"/>
    </cofactor>
</comment>
<evidence type="ECO:0000259" key="11">
    <source>
        <dbReference type="Pfam" id="PF00890"/>
    </source>
</evidence>
<evidence type="ECO:0000256" key="4">
    <source>
        <dbReference type="ARBA" id="ARBA00012173"/>
    </source>
</evidence>
<accession>A0AAN8Z855</accession>
<keyword evidence="14" id="KW-1185">Reference proteome</keyword>
<dbReference type="PANTHER" id="PTHR42716">
    <property type="entry name" value="L-ASPARTATE OXIDASE"/>
    <property type="match status" value="1"/>
</dbReference>
<evidence type="ECO:0000256" key="2">
    <source>
        <dbReference type="ARBA" id="ARBA00004950"/>
    </source>
</evidence>
<dbReference type="Pfam" id="PF00890">
    <property type="entry name" value="FAD_binding_2"/>
    <property type="match status" value="1"/>
</dbReference>
<dbReference type="AlphaFoldDB" id="A0AAN8Z855"/>
<keyword evidence="6 10" id="KW-0662">Pyridine nucleotide biosynthesis</keyword>
<comment type="pathway">
    <text evidence="2 10">Cofactor biosynthesis; NAD(+) biosynthesis; iminoaspartate from L-aspartate (oxidase route): step 1/1.</text>
</comment>
<protein>
    <recommendedName>
        <fullName evidence="4 10">L-aspartate oxidase</fullName>
        <ecNumber evidence="4 10">1.4.3.16</ecNumber>
    </recommendedName>
</protein>
<gene>
    <name evidence="13" type="ORF">RJ641_006928</name>
</gene>
<evidence type="ECO:0000256" key="9">
    <source>
        <dbReference type="ARBA" id="ARBA00050942"/>
    </source>
</evidence>
<keyword evidence="5 10" id="KW-0285">Flavoprotein</keyword>
<keyword evidence="8 10" id="KW-0560">Oxidoreductase</keyword>
<dbReference type="InterPro" id="IPR036188">
    <property type="entry name" value="FAD/NAD-bd_sf"/>
</dbReference>
<evidence type="ECO:0000256" key="3">
    <source>
        <dbReference type="ARBA" id="ARBA00008562"/>
    </source>
</evidence>
<sequence>MTTSVAASGSTLNFREVGCRGLGRRQASWVCSLKFNRCTWNEISWSHRIAKFVGINRYSIAISPINVKFKPVKVVNASCTTDGSTKYFDFVVIGSGVAGLRYALEVAKHGSVAVITKAEPHESNTNYAQGGVSAVLCPSDSVESHMHDTIVAGAYLCDEETVRVVCTEGPDRVKELIAMGASFDHGEDGNLHLAREGGHSHHRIVHAADMTGREIERALLEAVTKDPNIFVFEHHFAIDLLTSQVVRFLSKVTLLASGGAGHIYPSTTNPSVATGDGIAMAHRAQAFHPTALADEGLPVKPRKPRENAFLITEAVRGDGGILYNLSMERFMPLYDERAELAPRDVVARSIDDQLKKRNEKYVLLDISHKPREKILSHFPNIASECLQHGLDITCEPIPVVPAAHYMCGGVRAGLEGETNVQGLYVAGEVACTGLHGANRLASNSLLEALVFARRAVQPSIDHKKGSRLDISASNCWSRPVVPISLGGDVIGKILRKTREIRKELQLIMWRYVGIVRSTTRLETAEDRIVKLEAKWENYLFEHGWEPTAVALEVCEMRNLFCCGKLVVSSALSRQESRGLHFTTDFPHLEESKRLPTIIFPCPAVNGTWSSRQLHQTVRMLEASRQSKVCCNSSSPSSLRQDILQEALRKTLNFGTFYATETLSLPYQNAILTPWQLLMNSESNFAFGGATIAPSALNPFDLSIQVSQFKQFKSITTQLFKNLSSLGGNPFSLRGLPKPGDFPKALSTLDIRQSDILYGIDEQHDY</sequence>
<feature type="domain" description="FAD-dependent oxidoreductase 2 FAD-binding" evidence="11">
    <location>
        <begin position="89"/>
        <end position="445"/>
    </location>
</feature>
<name>A0AAN8Z855_9MAGN</name>
<dbReference type="Proteomes" id="UP001370490">
    <property type="component" value="Unassembled WGS sequence"/>
</dbReference>
<dbReference type="NCBIfam" id="TIGR00551">
    <property type="entry name" value="nadB"/>
    <property type="match status" value="1"/>
</dbReference>
<dbReference type="InterPro" id="IPR027477">
    <property type="entry name" value="Succ_DH/fumarate_Rdtase_cat_sf"/>
</dbReference>
<dbReference type="EC" id="1.4.3.16" evidence="4 10"/>
<evidence type="ECO:0000256" key="5">
    <source>
        <dbReference type="ARBA" id="ARBA00022630"/>
    </source>
</evidence>
<comment type="similarity">
    <text evidence="3 10">Belongs to the FAD-dependent oxidoreductase 2 family. NadB subfamily.</text>
</comment>
<dbReference type="Gene3D" id="1.20.58.100">
    <property type="entry name" value="Fumarate reductase/succinate dehydrogenase flavoprotein-like, C-terminal domain"/>
    <property type="match status" value="1"/>
</dbReference>
<comment type="subcellular location">
    <subcellularLocation>
        <location evidence="10">Plastid</location>
        <location evidence="10">Chloroplast</location>
    </subcellularLocation>
</comment>
<keyword evidence="7 10" id="KW-0274">FAD</keyword>
<comment type="function">
    <text evidence="10">Catalyzes the oxidation of L-aspartate to iminoaspartate.</text>
</comment>
<comment type="catalytic activity">
    <reaction evidence="9 10">
        <text>L-aspartate + O2 = iminosuccinate + H2O2</text>
        <dbReference type="Rhea" id="RHEA:25876"/>
        <dbReference type="ChEBI" id="CHEBI:15379"/>
        <dbReference type="ChEBI" id="CHEBI:16240"/>
        <dbReference type="ChEBI" id="CHEBI:29991"/>
        <dbReference type="ChEBI" id="CHEBI:77875"/>
        <dbReference type="EC" id="1.4.3.16"/>
    </reaction>
</comment>
<dbReference type="InterPro" id="IPR037099">
    <property type="entry name" value="Fum_R/Succ_DH_flav-like_C_sf"/>
</dbReference>
<dbReference type="Gene3D" id="3.90.700.10">
    <property type="entry name" value="Succinate dehydrogenase/fumarate reductase flavoprotein, catalytic domain"/>
    <property type="match status" value="1"/>
</dbReference>
<dbReference type="SUPFAM" id="SSF56425">
    <property type="entry name" value="Succinate dehydrogenase/fumarate reductase flavoprotein, catalytic domain"/>
    <property type="match status" value="1"/>
</dbReference>
<dbReference type="SUPFAM" id="SSF51905">
    <property type="entry name" value="FAD/NAD(P)-binding domain"/>
    <property type="match status" value="1"/>
</dbReference>
<dbReference type="EMBL" id="JBAMMX010000014">
    <property type="protein sequence ID" value="KAK6928337.1"/>
    <property type="molecule type" value="Genomic_DNA"/>
</dbReference>
<feature type="domain" description="Fumarate reductase/succinate dehydrogenase flavoprotein-like C-terminal" evidence="12">
    <location>
        <begin position="501"/>
        <end position="588"/>
    </location>
</feature>
<dbReference type="InterPro" id="IPR005288">
    <property type="entry name" value="NadB"/>
</dbReference>
<evidence type="ECO:0000313" key="14">
    <source>
        <dbReference type="Proteomes" id="UP001370490"/>
    </source>
</evidence>
<evidence type="ECO:0000259" key="12">
    <source>
        <dbReference type="Pfam" id="PF02910"/>
    </source>
</evidence>
<evidence type="ECO:0000256" key="6">
    <source>
        <dbReference type="ARBA" id="ARBA00022642"/>
    </source>
</evidence>
<dbReference type="PANTHER" id="PTHR42716:SF2">
    <property type="entry name" value="L-ASPARTATE OXIDASE, CHLOROPLASTIC"/>
    <property type="match status" value="1"/>
</dbReference>
<dbReference type="GO" id="GO:0009507">
    <property type="term" value="C:chloroplast"/>
    <property type="evidence" value="ECO:0007669"/>
    <property type="project" value="UniProtKB-SubCell"/>
</dbReference>
<dbReference type="InterPro" id="IPR015939">
    <property type="entry name" value="Fum_Rdtase/Succ_DH_flav-like_C"/>
</dbReference>